<dbReference type="EMBL" id="JAVDWR010000003">
    <property type="protein sequence ID" value="MDR7120561.1"/>
    <property type="molecule type" value="Genomic_DNA"/>
</dbReference>
<dbReference type="HAMAP" id="MF_00143">
    <property type="entry name" value="UPF0114"/>
    <property type="match status" value="1"/>
</dbReference>
<dbReference type="InterPro" id="IPR020761">
    <property type="entry name" value="UPF0114_bac"/>
</dbReference>
<evidence type="ECO:0000256" key="4">
    <source>
        <dbReference type="ARBA" id="ARBA00022692"/>
    </source>
</evidence>
<keyword evidence="3 7" id="KW-1003">Cell membrane</keyword>
<dbReference type="PANTHER" id="PTHR38596:SF1">
    <property type="entry name" value="UPF0114 PROTEIN YQHA"/>
    <property type="match status" value="1"/>
</dbReference>
<dbReference type="InterPro" id="IPR005134">
    <property type="entry name" value="UPF0114"/>
</dbReference>
<name>A0ABU1VXW1_9GAMM</name>
<comment type="similarity">
    <text evidence="2 7">Belongs to the UPF0114 family.</text>
</comment>
<feature type="transmembrane region" description="Helical" evidence="7">
    <location>
        <begin position="138"/>
        <end position="156"/>
    </location>
</feature>
<gene>
    <name evidence="8" type="ORF">J2W69_001495</name>
</gene>
<evidence type="ECO:0000256" key="2">
    <source>
        <dbReference type="ARBA" id="ARBA00005774"/>
    </source>
</evidence>
<dbReference type="Pfam" id="PF03350">
    <property type="entry name" value="UPF0114"/>
    <property type="match status" value="1"/>
</dbReference>
<dbReference type="PANTHER" id="PTHR38596">
    <property type="entry name" value="UPF0114 PROTEIN YQHA"/>
    <property type="match status" value="1"/>
</dbReference>
<evidence type="ECO:0000313" key="8">
    <source>
        <dbReference type="EMBL" id="MDR7120561.1"/>
    </source>
</evidence>
<evidence type="ECO:0000256" key="1">
    <source>
        <dbReference type="ARBA" id="ARBA00004651"/>
    </source>
</evidence>
<proteinExistence type="inferred from homology"/>
<comment type="subcellular location">
    <subcellularLocation>
        <location evidence="1 7">Cell membrane</location>
        <topology evidence="1 7">Multi-pass membrane protein</topology>
    </subcellularLocation>
</comment>
<dbReference type="NCBIfam" id="TIGR00645">
    <property type="entry name" value="HI0507"/>
    <property type="match status" value="1"/>
</dbReference>
<dbReference type="Proteomes" id="UP001257909">
    <property type="component" value="Unassembled WGS sequence"/>
</dbReference>
<dbReference type="RefSeq" id="WP_310276132.1">
    <property type="nucleotide sequence ID" value="NZ_JAVDWR010000003.1"/>
</dbReference>
<evidence type="ECO:0000256" key="5">
    <source>
        <dbReference type="ARBA" id="ARBA00022989"/>
    </source>
</evidence>
<evidence type="ECO:0000256" key="7">
    <source>
        <dbReference type="HAMAP-Rule" id="MF_00143"/>
    </source>
</evidence>
<comment type="caution">
    <text evidence="8">The sequence shown here is derived from an EMBL/GenBank/DDBJ whole genome shotgun (WGS) entry which is preliminary data.</text>
</comment>
<evidence type="ECO:0000256" key="6">
    <source>
        <dbReference type="ARBA" id="ARBA00023136"/>
    </source>
</evidence>
<keyword evidence="6 7" id="KW-0472">Membrane</keyword>
<organism evidence="8 9">
    <name type="scientific">Rheinheimera soli</name>
    <dbReference type="NCBI Taxonomy" id="443616"/>
    <lineage>
        <taxon>Bacteria</taxon>
        <taxon>Pseudomonadati</taxon>
        <taxon>Pseudomonadota</taxon>
        <taxon>Gammaproteobacteria</taxon>
        <taxon>Chromatiales</taxon>
        <taxon>Chromatiaceae</taxon>
        <taxon>Rheinheimera</taxon>
    </lineage>
</organism>
<feature type="transmembrane region" description="Helical" evidence="7">
    <location>
        <begin position="12"/>
        <end position="34"/>
    </location>
</feature>
<evidence type="ECO:0000313" key="9">
    <source>
        <dbReference type="Proteomes" id="UP001257909"/>
    </source>
</evidence>
<keyword evidence="5 7" id="KW-1133">Transmembrane helix</keyword>
<keyword evidence="9" id="KW-1185">Reference proteome</keyword>
<evidence type="ECO:0000256" key="3">
    <source>
        <dbReference type="ARBA" id="ARBA00022475"/>
    </source>
</evidence>
<reference evidence="8 9" key="1">
    <citation type="submission" date="2023-07" db="EMBL/GenBank/DDBJ databases">
        <title>Sorghum-associated microbial communities from plants grown in Nebraska, USA.</title>
        <authorList>
            <person name="Schachtman D."/>
        </authorList>
    </citation>
    <scope>NUCLEOTIDE SEQUENCE [LARGE SCALE GENOMIC DNA]</scope>
    <source>
        <strain evidence="8 9">4138</strain>
    </source>
</reference>
<protein>
    <recommendedName>
        <fullName evidence="7">UPF0114 protein J2W69_001495</fullName>
    </recommendedName>
</protein>
<sequence>MEQLIEKTMYATRWLMAPIYLGLSLALLALGIKFFQEVLHIVPVIFSMKEVDLILVVLSLIDISLVGGLLVMVMFSGYENFVSRMDIDDNGDKLGWLGKLDSNSLKNKVAASIVAISSIHLLKVFMDTQNIPNDKIMWYLLIHLTFVLSAFAMGYLDKITKDASKKDNF</sequence>
<keyword evidence="4 7" id="KW-0812">Transmembrane</keyword>
<feature type="transmembrane region" description="Helical" evidence="7">
    <location>
        <begin position="54"/>
        <end position="75"/>
    </location>
</feature>
<accession>A0ABU1VXW1</accession>